<gene>
    <name evidence="1" type="ORF">SAMN02744645_3505</name>
</gene>
<dbReference type="Pfam" id="PF07233">
    <property type="entry name" value="DUF1425"/>
    <property type="match status" value="1"/>
</dbReference>
<dbReference type="Gene3D" id="2.60.40.3230">
    <property type="match status" value="1"/>
</dbReference>
<dbReference type="EMBL" id="FQXA01000006">
    <property type="protein sequence ID" value="SHH38370.1"/>
    <property type="molecule type" value="Genomic_DNA"/>
</dbReference>
<dbReference type="GeneID" id="98639109"/>
<reference evidence="1 2" key="1">
    <citation type="submission" date="2016-11" db="EMBL/GenBank/DDBJ databases">
        <authorList>
            <person name="Jaros S."/>
            <person name="Januszkiewicz K."/>
            <person name="Wedrychowicz H."/>
        </authorList>
    </citation>
    <scope>NUCLEOTIDE SEQUENCE [LARGE SCALE GENOMIC DNA]</scope>
    <source>
        <strain evidence="1 2">DSM 18231</strain>
    </source>
</reference>
<dbReference type="PROSITE" id="PS51257">
    <property type="entry name" value="PROKAR_LIPOPROTEIN"/>
    <property type="match status" value="1"/>
</dbReference>
<dbReference type="RefSeq" id="WP_073302410.1">
    <property type="nucleotide sequence ID" value="NZ_FQXA01000006.1"/>
</dbReference>
<accession>A0A1M5SIY5</accession>
<dbReference type="CDD" id="cd09030">
    <property type="entry name" value="DUF1425"/>
    <property type="match status" value="1"/>
</dbReference>
<evidence type="ECO:0000313" key="2">
    <source>
        <dbReference type="Proteomes" id="UP000184000"/>
    </source>
</evidence>
<dbReference type="AlphaFoldDB" id="A0A1M5SIY5"/>
<dbReference type="InterPro" id="IPR010824">
    <property type="entry name" value="DUF1425"/>
</dbReference>
<organism evidence="1 2">
    <name type="scientific">Stutzerimonas xanthomarina DSM 18231</name>
    <dbReference type="NCBI Taxonomy" id="1403346"/>
    <lineage>
        <taxon>Bacteria</taxon>
        <taxon>Pseudomonadati</taxon>
        <taxon>Pseudomonadota</taxon>
        <taxon>Gammaproteobacteria</taxon>
        <taxon>Pseudomonadales</taxon>
        <taxon>Pseudomonadaceae</taxon>
        <taxon>Stutzerimonas</taxon>
    </lineage>
</organism>
<sequence length="138" mass="15377">MIIRALLLVAVLIVSGCQTKTLDTEHPHLVIGPRASSYLQIEGVQEGTASGDLLRAGVRLHSISNVRQTLRFRFEWLDASGFELRGLAGRWERLELRPQVSHSLDRIAPSPKATNYRIHLFDINTPANVKPHTSGSYP</sequence>
<proteinExistence type="predicted"/>
<dbReference type="Proteomes" id="UP000184000">
    <property type="component" value="Unassembled WGS sequence"/>
</dbReference>
<name>A0A1M5SIY5_9GAMM</name>
<evidence type="ECO:0000313" key="1">
    <source>
        <dbReference type="EMBL" id="SHH38370.1"/>
    </source>
</evidence>
<protein>
    <submittedName>
        <fullName evidence="1">Uncharacterized conserved protein YcfL</fullName>
    </submittedName>
</protein>
<dbReference type="InterPro" id="IPR038483">
    <property type="entry name" value="YcfL-like_sf"/>
</dbReference>